<gene>
    <name evidence="2" type="ORF">EV356DRAFT_89339</name>
</gene>
<dbReference type="AlphaFoldDB" id="A0A6A6HDJ2"/>
<reference evidence="2" key="1">
    <citation type="journal article" date="2020" name="Stud. Mycol.">
        <title>101 Dothideomycetes genomes: a test case for predicting lifestyles and emergence of pathogens.</title>
        <authorList>
            <person name="Haridas S."/>
            <person name="Albert R."/>
            <person name="Binder M."/>
            <person name="Bloem J."/>
            <person name="Labutti K."/>
            <person name="Salamov A."/>
            <person name="Andreopoulos B."/>
            <person name="Baker S."/>
            <person name="Barry K."/>
            <person name="Bills G."/>
            <person name="Bluhm B."/>
            <person name="Cannon C."/>
            <person name="Castanera R."/>
            <person name="Culley D."/>
            <person name="Daum C."/>
            <person name="Ezra D."/>
            <person name="Gonzalez J."/>
            <person name="Henrissat B."/>
            <person name="Kuo A."/>
            <person name="Liang C."/>
            <person name="Lipzen A."/>
            <person name="Lutzoni F."/>
            <person name="Magnuson J."/>
            <person name="Mondo S."/>
            <person name="Nolan M."/>
            <person name="Ohm R."/>
            <person name="Pangilinan J."/>
            <person name="Park H.-J."/>
            <person name="Ramirez L."/>
            <person name="Alfaro M."/>
            <person name="Sun H."/>
            <person name="Tritt A."/>
            <person name="Yoshinaga Y."/>
            <person name="Zwiers L.-H."/>
            <person name="Turgeon B."/>
            <person name="Goodwin S."/>
            <person name="Spatafora J."/>
            <person name="Crous P."/>
            <person name="Grigoriev I."/>
        </authorList>
    </citation>
    <scope>NUCLEOTIDE SEQUENCE</scope>
    <source>
        <strain evidence="2">Tuck. ex Michener</strain>
    </source>
</reference>
<dbReference type="PANTHER" id="PTHR34414">
    <property type="entry name" value="HET DOMAIN-CONTAINING PROTEIN-RELATED"/>
    <property type="match status" value="1"/>
</dbReference>
<keyword evidence="3" id="KW-1185">Reference proteome</keyword>
<keyword evidence="1" id="KW-0472">Membrane</keyword>
<keyword evidence="1" id="KW-0812">Transmembrane</keyword>
<dbReference type="Proteomes" id="UP000800092">
    <property type="component" value="Unassembled WGS sequence"/>
</dbReference>
<dbReference type="OrthoDB" id="5086500at2759"/>
<evidence type="ECO:0000256" key="1">
    <source>
        <dbReference type="SAM" id="Phobius"/>
    </source>
</evidence>
<dbReference type="EMBL" id="ML991788">
    <property type="protein sequence ID" value="KAF2235899.1"/>
    <property type="molecule type" value="Genomic_DNA"/>
</dbReference>
<accession>A0A6A6HDJ2</accession>
<dbReference type="PANTHER" id="PTHR34414:SF1">
    <property type="entry name" value="SUBTILISIN-LIKE SERINE PROTEASE"/>
    <property type="match status" value="1"/>
</dbReference>
<dbReference type="InterPro" id="IPR046536">
    <property type="entry name" value="DUF6601"/>
</dbReference>
<protein>
    <submittedName>
        <fullName evidence="2">Uncharacterized protein</fullName>
    </submittedName>
</protein>
<evidence type="ECO:0000313" key="2">
    <source>
        <dbReference type="EMBL" id="KAF2235899.1"/>
    </source>
</evidence>
<feature type="transmembrane region" description="Helical" evidence="1">
    <location>
        <begin position="214"/>
        <end position="236"/>
    </location>
</feature>
<dbReference type="Pfam" id="PF20246">
    <property type="entry name" value="DUF6601"/>
    <property type="match status" value="1"/>
</dbReference>
<evidence type="ECO:0000313" key="3">
    <source>
        <dbReference type="Proteomes" id="UP000800092"/>
    </source>
</evidence>
<keyword evidence="1" id="KW-1133">Transmembrane helix</keyword>
<name>A0A6A6HDJ2_VIRVR</name>
<proteinExistence type="predicted"/>
<sequence>MPTYPILVRTDSQFIRPLEEKEKFLKAIIYTPKLDRIHRYLWLAGLPKAARPLHRQRLLGRELVITENTDEHLVWHESRIFLRPLPDFLLNYNYWRETICPDKKLHRSSCGLLLSYAWLVSYESDLKIAKEIGLLPSGIDWLNWTTFLKDFLSHIDIDTLEQVDRRYRYGELRLNRLNSLYRVIPAVFSISNLIRGGGFMSSSTWQSSLFRRNFAWLLTVLVYLTVILSALQVGLATDLLKESSSSC</sequence>
<organism evidence="2 3">
    <name type="scientific">Viridothelium virens</name>
    <name type="common">Speckled blister lichen</name>
    <name type="synonym">Trypethelium virens</name>
    <dbReference type="NCBI Taxonomy" id="1048519"/>
    <lineage>
        <taxon>Eukaryota</taxon>
        <taxon>Fungi</taxon>
        <taxon>Dikarya</taxon>
        <taxon>Ascomycota</taxon>
        <taxon>Pezizomycotina</taxon>
        <taxon>Dothideomycetes</taxon>
        <taxon>Dothideomycetes incertae sedis</taxon>
        <taxon>Trypetheliales</taxon>
        <taxon>Trypetheliaceae</taxon>
        <taxon>Viridothelium</taxon>
    </lineage>
</organism>